<evidence type="ECO:0000256" key="1">
    <source>
        <dbReference type="ARBA" id="ARBA00001913"/>
    </source>
</evidence>
<feature type="region of interest" description="Disordered" evidence="7">
    <location>
        <begin position="471"/>
        <end position="553"/>
    </location>
</feature>
<evidence type="ECO:0000256" key="6">
    <source>
        <dbReference type="ARBA" id="ARBA00022837"/>
    </source>
</evidence>
<dbReference type="RefSeq" id="WP_146514551.1">
    <property type="nucleotide sequence ID" value="NZ_SJPI01000001.1"/>
</dbReference>
<dbReference type="AlphaFoldDB" id="A0A5C5WUU4"/>
<dbReference type="InterPro" id="IPR011992">
    <property type="entry name" value="EF-hand-dom_pair"/>
</dbReference>
<dbReference type="PANTHER" id="PTHR45953:SF1">
    <property type="entry name" value="IDURONATE 2-SULFATASE"/>
    <property type="match status" value="1"/>
</dbReference>
<dbReference type="PROSITE" id="PS50222">
    <property type="entry name" value="EF_HAND_2"/>
    <property type="match status" value="1"/>
</dbReference>
<keyword evidence="11" id="KW-1185">Reference proteome</keyword>
<dbReference type="Proteomes" id="UP000316598">
    <property type="component" value="Unassembled WGS sequence"/>
</dbReference>
<dbReference type="InterPro" id="IPR035874">
    <property type="entry name" value="IDS"/>
</dbReference>
<feature type="signal peptide" evidence="8">
    <location>
        <begin position="1"/>
        <end position="24"/>
    </location>
</feature>
<dbReference type="PANTHER" id="PTHR45953">
    <property type="entry name" value="IDURONATE 2-SULFATASE"/>
    <property type="match status" value="1"/>
</dbReference>
<reference evidence="10 11" key="1">
    <citation type="submission" date="2019-02" db="EMBL/GenBank/DDBJ databases">
        <title>Deep-cultivation of Planctomycetes and their phenomic and genomic characterization uncovers novel biology.</title>
        <authorList>
            <person name="Wiegand S."/>
            <person name="Jogler M."/>
            <person name="Boedeker C."/>
            <person name="Pinto D."/>
            <person name="Vollmers J."/>
            <person name="Rivas-Marin E."/>
            <person name="Kohn T."/>
            <person name="Peeters S.H."/>
            <person name="Heuer A."/>
            <person name="Rast P."/>
            <person name="Oberbeckmann S."/>
            <person name="Bunk B."/>
            <person name="Jeske O."/>
            <person name="Meyerdierks A."/>
            <person name="Storesund J.E."/>
            <person name="Kallscheuer N."/>
            <person name="Luecker S."/>
            <person name="Lage O.M."/>
            <person name="Pohl T."/>
            <person name="Merkel B.J."/>
            <person name="Hornburger P."/>
            <person name="Mueller R.-W."/>
            <person name="Bruemmer F."/>
            <person name="Labrenz M."/>
            <person name="Spormann A.M."/>
            <person name="Op Den Camp H."/>
            <person name="Overmann J."/>
            <person name="Amann R."/>
            <person name="Jetten M.S.M."/>
            <person name="Mascher T."/>
            <person name="Medema M.H."/>
            <person name="Devos D.P."/>
            <person name="Kaster A.-K."/>
            <person name="Ovreas L."/>
            <person name="Rohde M."/>
            <person name="Galperin M.Y."/>
            <person name="Jogler C."/>
        </authorList>
    </citation>
    <scope>NUCLEOTIDE SEQUENCE [LARGE SCALE GENOMIC DNA]</scope>
    <source>
        <strain evidence="10 11">Pla22</strain>
    </source>
</reference>
<evidence type="ECO:0000256" key="7">
    <source>
        <dbReference type="SAM" id="MobiDB-lite"/>
    </source>
</evidence>
<dbReference type="GO" id="GO:0005737">
    <property type="term" value="C:cytoplasm"/>
    <property type="evidence" value="ECO:0007669"/>
    <property type="project" value="TreeGrafter"/>
</dbReference>
<dbReference type="CDD" id="cd16030">
    <property type="entry name" value="iduronate-2-sulfatase"/>
    <property type="match status" value="1"/>
</dbReference>
<feature type="domain" description="EF-hand" evidence="9">
    <location>
        <begin position="523"/>
        <end position="553"/>
    </location>
</feature>
<dbReference type="GO" id="GO:0047753">
    <property type="term" value="F:choline-sulfatase activity"/>
    <property type="evidence" value="ECO:0007669"/>
    <property type="project" value="UniProtKB-EC"/>
</dbReference>
<keyword evidence="4 8" id="KW-0732">Signal</keyword>
<gene>
    <name evidence="10" type="primary">betC_3</name>
    <name evidence="10" type="ORF">Pla22_21640</name>
</gene>
<dbReference type="CDD" id="cd00051">
    <property type="entry name" value="EFh"/>
    <property type="match status" value="1"/>
</dbReference>
<evidence type="ECO:0000256" key="8">
    <source>
        <dbReference type="SAM" id="SignalP"/>
    </source>
</evidence>
<evidence type="ECO:0000313" key="11">
    <source>
        <dbReference type="Proteomes" id="UP000316598"/>
    </source>
</evidence>
<dbReference type="InterPro" id="IPR024607">
    <property type="entry name" value="Sulfatase_CS"/>
</dbReference>
<dbReference type="InterPro" id="IPR017850">
    <property type="entry name" value="Alkaline_phosphatase_core_sf"/>
</dbReference>
<dbReference type="EC" id="3.1.6.6" evidence="10"/>
<feature type="compositionally biased region" description="Basic and acidic residues" evidence="7">
    <location>
        <begin position="497"/>
        <end position="508"/>
    </location>
</feature>
<dbReference type="PROSITE" id="PS00018">
    <property type="entry name" value="EF_HAND_1"/>
    <property type="match status" value="1"/>
</dbReference>
<dbReference type="Pfam" id="PF00884">
    <property type="entry name" value="Sulfatase"/>
    <property type="match status" value="1"/>
</dbReference>
<evidence type="ECO:0000313" key="10">
    <source>
        <dbReference type="EMBL" id="TWT54517.1"/>
    </source>
</evidence>
<proteinExistence type="inferred from homology"/>
<dbReference type="InterPro" id="IPR000917">
    <property type="entry name" value="Sulfatase_N"/>
</dbReference>
<dbReference type="GO" id="GO:0005509">
    <property type="term" value="F:calcium ion binding"/>
    <property type="evidence" value="ECO:0007669"/>
    <property type="project" value="InterPro"/>
</dbReference>
<evidence type="ECO:0000259" key="9">
    <source>
        <dbReference type="PROSITE" id="PS50222"/>
    </source>
</evidence>
<evidence type="ECO:0000256" key="4">
    <source>
        <dbReference type="ARBA" id="ARBA00022729"/>
    </source>
</evidence>
<accession>A0A5C5WUU4</accession>
<dbReference type="SUPFAM" id="SSF47473">
    <property type="entry name" value="EF-hand"/>
    <property type="match status" value="1"/>
</dbReference>
<feature type="compositionally biased region" description="Basic and acidic residues" evidence="7">
    <location>
        <begin position="524"/>
        <end position="553"/>
    </location>
</feature>
<comment type="cofactor">
    <cofactor evidence="1">
        <name>Ca(2+)</name>
        <dbReference type="ChEBI" id="CHEBI:29108"/>
    </cofactor>
</comment>
<organism evidence="10 11">
    <name type="scientific">Rubripirellula amarantea</name>
    <dbReference type="NCBI Taxonomy" id="2527999"/>
    <lineage>
        <taxon>Bacteria</taxon>
        <taxon>Pseudomonadati</taxon>
        <taxon>Planctomycetota</taxon>
        <taxon>Planctomycetia</taxon>
        <taxon>Pirellulales</taxon>
        <taxon>Pirellulaceae</taxon>
        <taxon>Rubripirellula</taxon>
    </lineage>
</organism>
<evidence type="ECO:0000256" key="5">
    <source>
        <dbReference type="ARBA" id="ARBA00022801"/>
    </source>
</evidence>
<keyword evidence="5 10" id="KW-0378">Hydrolase</keyword>
<keyword evidence="6" id="KW-0106">Calcium</keyword>
<dbReference type="Pfam" id="PF13202">
    <property type="entry name" value="EF-hand_5"/>
    <property type="match status" value="2"/>
</dbReference>
<keyword evidence="3" id="KW-0479">Metal-binding</keyword>
<dbReference type="SUPFAM" id="SSF53649">
    <property type="entry name" value="Alkaline phosphatase-like"/>
    <property type="match status" value="1"/>
</dbReference>
<dbReference type="InterPro" id="IPR002048">
    <property type="entry name" value="EF_hand_dom"/>
</dbReference>
<dbReference type="GO" id="GO:0004423">
    <property type="term" value="F:iduronate-2-sulfatase activity"/>
    <property type="evidence" value="ECO:0007669"/>
    <property type="project" value="InterPro"/>
</dbReference>
<feature type="chain" id="PRO_5022719558" evidence="8">
    <location>
        <begin position="25"/>
        <end position="553"/>
    </location>
</feature>
<dbReference type="InterPro" id="IPR018247">
    <property type="entry name" value="EF_Hand_1_Ca_BS"/>
</dbReference>
<dbReference type="PROSITE" id="PS00523">
    <property type="entry name" value="SULFATASE_1"/>
    <property type="match status" value="1"/>
</dbReference>
<evidence type="ECO:0000256" key="2">
    <source>
        <dbReference type="ARBA" id="ARBA00008779"/>
    </source>
</evidence>
<evidence type="ECO:0000256" key="3">
    <source>
        <dbReference type="ARBA" id="ARBA00022723"/>
    </source>
</evidence>
<dbReference type="EMBL" id="SJPI01000001">
    <property type="protein sequence ID" value="TWT54517.1"/>
    <property type="molecule type" value="Genomic_DNA"/>
</dbReference>
<comment type="similarity">
    <text evidence="2">Belongs to the sulfatase family.</text>
</comment>
<dbReference type="OrthoDB" id="9782218at2"/>
<dbReference type="Gene3D" id="3.40.720.10">
    <property type="entry name" value="Alkaline Phosphatase, subunit A"/>
    <property type="match status" value="1"/>
</dbReference>
<name>A0A5C5WUU4_9BACT</name>
<protein>
    <submittedName>
        <fullName evidence="10">Choline-sulfatase</fullName>
        <ecNumber evidence="10">3.1.6.6</ecNumber>
    </submittedName>
</protein>
<sequence precursor="true">MPNVFLRFAFPFLVAVCIASTVSAAEQRPPNVLMICVDDLKPTLGCYGDQHAVTPNIDALAARGLRFESAYCNQAVCAPSRNALMTGLRPQTIGIYDLGTNFRKAIPDATTMTTHFMNQGYRAEGLGKIYHIGQGNGNDAKSWSVPWWRPRGSQYVSKQNIANHWIDRMGMKRGPATESVDVADDAYADAKIAAEAVTRLERASKQPEQPFFLAVGFVKPHLPFVAPKKYWDLYDANALPMPEFTEAPENAPKFAKTNFGELLNYSDMRELKTIDEATTRHLIHGYYAATSYMDAQAGKVLDALDQLGLADNTIVVLWGDHGWHLGDHGMWCKHTNYEQATRIPFIVASSKTTGTETRAMVETVDVYPTLCDLTGVVAPEVIDGISFADVVTGSASSARPHVTHVYPRNGMIGRAIRDSRYRMVEWKKPAADADSATIELYDYVADPLETKNIASEQPQVVDAMRALLAKQPEAKPQWRSSEKSEKKAKQPTKKKIDRNVLFDRRDADGDGALTMDEFLTGQPDPKDAPARFPRFDKDGDGKLSREEFVMPGK</sequence>
<dbReference type="Gene3D" id="1.10.238.10">
    <property type="entry name" value="EF-hand"/>
    <property type="match status" value="1"/>
</dbReference>
<comment type="caution">
    <text evidence="10">The sequence shown here is derived from an EMBL/GenBank/DDBJ whole genome shotgun (WGS) entry which is preliminary data.</text>
</comment>